<keyword evidence="1" id="KW-1188">Viral release from host cell</keyword>
<dbReference type="InterPro" id="IPR013491">
    <property type="entry name" value="Tape_meas_N"/>
</dbReference>
<sequence>MAESQINVKIVGSSNGAEQALDRVARKAEQALGKSISNSLDSVRNKAQKVFGVEIPGLMNAAKSGAAFAGAAMGIEAAGRALKDMAVSAVKTTDQLTQLRARIDLINDGSQSTAEIMDKVFSAANRSRGSFLDMADSVAKLNLLAKDAFTSNDEAIYFVEQLNKQFKIAGAGVQETTSAMYQLTQAMAAGKLQGDEFRSIMENAPMLAQSIAQEMGLSVGQLKEMSSQGLITADIIKNALFNSAEETNAKFAEIPMTFQDIGTKLQNDLIAAFQPVMEELGNMTSSDAFMSVLNELAFAFKVVAAAAQVSIAIIKGAFSGLSVVITTIKNIVSSFVQLFVTSMPLITAAIIGVSAAFLAQKAIIASHNTMLALLTVRTTLVTAASVILGGAIGAVGLAFGAFKAIAMTTQAVIMAIRTANIASAVAMGVAKVATLALSGATAILNAIMMANPIPIFVGALMTLVAVFGLSRAAAGGFSETLSEVFSTIVHTAVWGVNKIIEALNWLIAKLNSVGDKVAKFFGGTFTAIQQVDTISADTAQSIVNTAGDIMGQITSGLSGGGGELGGGGGGGGDTSGGGSGGKGGGGGKGGKGEDLAKEAKQIHEKILQSFLEMQGNQVELIKLQYQKEREELEKSKTANENYHEDLKLLDEVYAEKRIKAKQEEMTKLRAIETGIRDMQQDFAFKTASKDSTGNVSPAVQLKNDYENAIDEIEDRYADMVDKFMKMDKMEQQHHIDLLKQRGIEFEMSADGQISYEQRKNEELLAAQDEYNKKALQQHTDLVNEKYAIDEAMRTQNFDALQAALSDEYIAEQQHYDAKKQLMEEWKQATIDAHWNGQQLLIDALNAGIDSMQSGISGLIQGTTSLMTAIQNIGKAILKTIADFIASWIAAMVKKAIFSKMMQSQEATSSIAAANAQYPAWSALAQQVSMATFGASAAAGMAAWTANTTAGAGLSLANGATSFASLGSAKLDLPKMANGGVAYGSTYAEIGEGKYKEAVLPLSESTYDEMGAGIARAGGGATGGITFNVSAMDAHSFGDWLENSAGRSLRQFLVNQNREFVATEGTW</sequence>
<keyword evidence="4" id="KW-1133">Transmembrane helix</keyword>
<dbReference type="NCBIfam" id="TIGR02675">
    <property type="entry name" value="tape_meas_nterm"/>
    <property type="match status" value="1"/>
</dbReference>
<dbReference type="GO" id="GO:0098003">
    <property type="term" value="P:viral tail assembly"/>
    <property type="evidence" value="ECO:0007669"/>
    <property type="project" value="UniProtKB-KW"/>
</dbReference>
<reference evidence="6" key="1">
    <citation type="journal article" date="2021" name="Proc. Natl. Acad. Sci. U.S.A.">
        <title>A Catalog of Tens of Thousands of Viruses from Human Metagenomes Reveals Hidden Associations with Chronic Diseases.</title>
        <authorList>
            <person name="Tisza M.J."/>
            <person name="Buck C.B."/>
        </authorList>
    </citation>
    <scope>NUCLEOTIDE SEQUENCE</scope>
    <source>
        <strain evidence="6">Ctckx14</strain>
    </source>
</reference>
<evidence type="ECO:0000256" key="4">
    <source>
        <dbReference type="SAM" id="Phobius"/>
    </source>
</evidence>
<feature type="region of interest" description="Disordered" evidence="3">
    <location>
        <begin position="560"/>
        <end position="596"/>
    </location>
</feature>
<evidence type="ECO:0000313" key="6">
    <source>
        <dbReference type="EMBL" id="DAD83331.1"/>
    </source>
</evidence>
<dbReference type="EMBL" id="BK014934">
    <property type="protein sequence ID" value="DAD83331.1"/>
    <property type="molecule type" value="Genomic_DNA"/>
</dbReference>
<protein>
    <submittedName>
        <fullName evidence="6">Tail tape measure</fullName>
    </submittedName>
</protein>
<dbReference type="Pfam" id="PF20155">
    <property type="entry name" value="TMP_3"/>
    <property type="match status" value="1"/>
</dbReference>
<evidence type="ECO:0000256" key="3">
    <source>
        <dbReference type="SAM" id="MobiDB-lite"/>
    </source>
</evidence>
<keyword evidence="1" id="KW-1245">Viral tail assembly</keyword>
<proteinExistence type="predicted"/>
<feature type="transmembrane region" description="Helical" evidence="4">
    <location>
        <begin position="371"/>
        <end position="392"/>
    </location>
</feature>
<feature type="coiled-coil region" evidence="2">
    <location>
        <begin position="618"/>
        <end position="645"/>
    </location>
</feature>
<feature type="transmembrane region" description="Helical" evidence="4">
    <location>
        <begin position="453"/>
        <end position="474"/>
    </location>
</feature>
<feature type="transmembrane region" description="Helical" evidence="4">
    <location>
        <begin position="428"/>
        <end position="447"/>
    </location>
</feature>
<keyword evidence="4" id="KW-0472">Membrane</keyword>
<feature type="compositionally biased region" description="Gly residues" evidence="3">
    <location>
        <begin position="560"/>
        <end position="589"/>
    </location>
</feature>
<accession>A0A8S5MN22</accession>
<keyword evidence="4" id="KW-0812">Transmembrane</keyword>
<keyword evidence="2" id="KW-0175">Coiled coil</keyword>
<organism evidence="6">
    <name type="scientific">Siphoviridae sp. ctckx14</name>
    <dbReference type="NCBI Taxonomy" id="2826396"/>
    <lineage>
        <taxon>Viruses</taxon>
        <taxon>Duplodnaviria</taxon>
        <taxon>Heunggongvirae</taxon>
        <taxon>Uroviricota</taxon>
        <taxon>Caudoviricetes</taxon>
    </lineage>
</organism>
<evidence type="ECO:0000256" key="2">
    <source>
        <dbReference type="SAM" id="Coils"/>
    </source>
</evidence>
<evidence type="ECO:0000256" key="1">
    <source>
        <dbReference type="ARBA" id="ARBA00022465"/>
    </source>
</evidence>
<evidence type="ECO:0000259" key="5">
    <source>
        <dbReference type="Pfam" id="PF20155"/>
    </source>
</evidence>
<feature type="transmembrane region" description="Helical" evidence="4">
    <location>
        <begin position="335"/>
        <end position="359"/>
    </location>
</feature>
<feature type="domain" description="Tape measure protein N-terminal" evidence="5">
    <location>
        <begin position="88"/>
        <end position="274"/>
    </location>
</feature>
<name>A0A8S5MN22_9CAUD</name>